<accession>A0ABD1G7E4</accession>
<gene>
    <name evidence="2" type="ORF">AAHA92_24443</name>
</gene>
<comment type="caution">
    <text evidence="2">The sequence shown here is derived from an EMBL/GenBank/DDBJ whole genome shotgun (WGS) entry which is preliminary data.</text>
</comment>
<protein>
    <submittedName>
        <fullName evidence="2">Uncharacterized protein</fullName>
    </submittedName>
</protein>
<feature type="compositionally biased region" description="Low complexity" evidence="1">
    <location>
        <begin position="115"/>
        <end position="128"/>
    </location>
</feature>
<reference evidence="2 3" key="1">
    <citation type="submission" date="2024-06" db="EMBL/GenBank/DDBJ databases">
        <title>A chromosome level genome sequence of Diviner's sage (Salvia divinorum).</title>
        <authorList>
            <person name="Ford S.A."/>
            <person name="Ro D.-K."/>
            <person name="Ness R.W."/>
            <person name="Phillips M.A."/>
        </authorList>
    </citation>
    <scope>NUCLEOTIDE SEQUENCE [LARGE SCALE GENOMIC DNA]</scope>
    <source>
        <strain evidence="2">SAF-2024a</strain>
        <tissue evidence="2">Leaf</tissue>
    </source>
</reference>
<proteinExistence type="predicted"/>
<name>A0ABD1G7E4_SALDI</name>
<feature type="region of interest" description="Disordered" evidence="1">
    <location>
        <begin position="109"/>
        <end position="128"/>
    </location>
</feature>
<organism evidence="2 3">
    <name type="scientific">Salvia divinorum</name>
    <name type="common">Maria pastora</name>
    <name type="synonym">Diviner's sage</name>
    <dbReference type="NCBI Taxonomy" id="28513"/>
    <lineage>
        <taxon>Eukaryota</taxon>
        <taxon>Viridiplantae</taxon>
        <taxon>Streptophyta</taxon>
        <taxon>Embryophyta</taxon>
        <taxon>Tracheophyta</taxon>
        <taxon>Spermatophyta</taxon>
        <taxon>Magnoliopsida</taxon>
        <taxon>eudicotyledons</taxon>
        <taxon>Gunneridae</taxon>
        <taxon>Pentapetalae</taxon>
        <taxon>asterids</taxon>
        <taxon>lamiids</taxon>
        <taxon>Lamiales</taxon>
        <taxon>Lamiaceae</taxon>
        <taxon>Nepetoideae</taxon>
        <taxon>Mentheae</taxon>
        <taxon>Salviinae</taxon>
        <taxon>Salvia</taxon>
        <taxon>Salvia subgen. Calosphace</taxon>
    </lineage>
</organism>
<evidence type="ECO:0000313" key="3">
    <source>
        <dbReference type="Proteomes" id="UP001567538"/>
    </source>
</evidence>
<dbReference type="EMBL" id="JBEAFC010000009">
    <property type="protein sequence ID" value="KAL1540029.1"/>
    <property type="molecule type" value="Genomic_DNA"/>
</dbReference>
<evidence type="ECO:0000313" key="2">
    <source>
        <dbReference type="EMBL" id="KAL1540029.1"/>
    </source>
</evidence>
<keyword evidence="3" id="KW-1185">Reference proteome</keyword>
<evidence type="ECO:0000256" key="1">
    <source>
        <dbReference type="SAM" id="MobiDB-lite"/>
    </source>
</evidence>
<sequence length="263" mass="29838">MPDKSARSVGLPVATWSKKLGEYVKGDKRDANLTKENLHEFNKRNALIEARYNASSPYHKGLTDFLLDINREKLSGFNPVRERNAAKFISPCYKTEIFIVINMEKYSESSPGRESQSASSISSGSKSSFAVKEREPRFGLCLGKLLDQTKCRQKKNASNLLEGRSSGEHPRKLNVLHNHLENSRAIILHEVDRLSSTDSLSYVKWMPEKFKGCSKVLFCCIDASKLESIKPLFRFIQLPKPTNEEMQSLCLILSNCQFTFPKI</sequence>
<dbReference type="AlphaFoldDB" id="A0ABD1G7E4"/>
<dbReference type="Proteomes" id="UP001567538">
    <property type="component" value="Unassembled WGS sequence"/>
</dbReference>